<reference evidence="2 3" key="1">
    <citation type="journal article" date="2016" name="Nat. Commun.">
        <title>Thousands of microbial genomes shed light on interconnected biogeochemical processes in an aquifer system.</title>
        <authorList>
            <person name="Anantharaman K."/>
            <person name="Brown C.T."/>
            <person name="Hug L.A."/>
            <person name="Sharon I."/>
            <person name="Castelle C.J."/>
            <person name="Probst A.J."/>
            <person name="Thomas B.C."/>
            <person name="Singh A."/>
            <person name="Wilkins M.J."/>
            <person name="Karaoz U."/>
            <person name="Brodie E.L."/>
            <person name="Williams K.H."/>
            <person name="Hubbard S.S."/>
            <person name="Banfield J.F."/>
        </authorList>
    </citation>
    <scope>NUCLEOTIDE SEQUENCE [LARGE SCALE GENOMIC DNA]</scope>
</reference>
<dbReference type="NCBIfam" id="TIGR03605">
    <property type="entry name" value="antibiot_sagB"/>
    <property type="match status" value="1"/>
</dbReference>
<dbReference type="Gene3D" id="3.40.109.10">
    <property type="entry name" value="NADH Oxidase"/>
    <property type="match status" value="1"/>
</dbReference>
<dbReference type="Proteomes" id="UP000177811">
    <property type="component" value="Unassembled WGS sequence"/>
</dbReference>
<evidence type="ECO:0000313" key="3">
    <source>
        <dbReference type="Proteomes" id="UP000177811"/>
    </source>
</evidence>
<dbReference type="PANTHER" id="PTHR43745:SF2">
    <property type="entry name" value="NITROREDUCTASE MJ1384-RELATED"/>
    <property type="match status" value="1"/>
</dbReference>
<organism evidence="2 3">
    <name type="scientific">Candidatus Sungbacteria bacterium RIFCSPHIGHO2_02_FULL_51_29</name>
    <dbReference type="NCBI Taxonomy" id="1802273"/>
    <lineage>
        <taxon>Bacteria</taxon>
        <taxon>Candidatus Sungiibacteriota</taxon>
    </lineage>
</organism>
<evidence type="ECO:0000313" key="2">
    <source>
        <dbReference type="EMBL" id="OHA01292.1"/>
    </source>
</evidence>
<dbReference type="Pfam" id="PF00881">
    <property type="entry name" value="Nitroreductase"/>
    <property type="match status" value="1"/>
</dbReference>
<dbReference type="InterPro" id="IPR000415">
    <property type="entry name" value="Nitroreductase-like"/>
</dbReference>
<proteinExistence type="predicted"/>
<dbReference type="SUPFAM" id="SSF55469">
    <property type="entry name" value="FMN-dependent nitroreductase-like"/>
    <property type="match status" value="1"/>
</dbReference>
<dbReference type="PANTHER" id="PTHR43745">
    <property type="entry name" value="NITROREDUCTASE MJ1384-RELATED"/>
    <property type="match status" value="1"/>
</dbReference>
<dbReference type="EMBL" id="MHQL01000066">
    <property type="protein sequence ID" value="OHA01292.1"/>
    <property type="molecule type" value="Genomic_DNA"/>
</dbReference>
<dbReference type="GO" id="GO:0016491">
    <property type="term" value="F:oxidoreductase activity"/>
    <property type="evidence" value="ECO:0007669"/>
    <property type="project" value="InterPro"/>
</dbReference>
<dbReference type="InterPro" id="IPR052544">
    <property type="entry name" value="Bacteriocin_Proc_Enz"/>
</dbReference>
<gene>
    <name evidence="2" type="ORF">A3C16_01985</name>
</gene>
<name>A0A1G2KRT5_9BACT</name>
<accession>A0A1G2KRT5</accession>
<protein>
    <recommendedName>
        <fullName evidence="1">Nitroreductase domain-containing protein</fullName>
    </recommendedName>
</protein>
<dbReference type="InterPro" id="IPR029479">
    <property type="entry name" value="Nitroreductase"/>
</dbReference>
<comment type="caution">
    <text evidence="2">The sequence shown here is derived from an EMBL/GenBank/DDBJ whole genome shotgun (WGS) entry which is preliminary data.</text>
</comment>
<evidence type="ECO:0000259" key="1">
    <source>
        <dbReference type="Pfam" id="PF00881"/>
    </source>
</evidence>
<dbReference type="CDD" id="cd02142">
    <property type="entry name" value="McbC_SagB-like_oxidoreductase"/>
    <property type="match status" value="1"/>
</dbReference>
<dbReference type="InterPro" id="IPR020051">
    <property type="entry name" value="SagB-type_dehydrogenase"/>
</dbReference>
<dbReference type="AlphaFoldDB" id="A0A1G2KRT5"/>
<feature type="domain" description="Nitroreductase" evidence="1">
    <location>
        <begin position="64"/>
        <end position="242"/>
    </location>
</feature>
<sequence length="245" mass="27884">MRVFGLGTNKIMRDPFFKIFEKKFFPALSGGTAGTQLYTVYTRGATVALPPPRQLPSVLLDAVLRRRRSRRNFLPEQIKKEELSDLLYWSMGEYEDSQARATRRMHPSGGAKYPLECYVGIYEKGDINPGMYHYNISKHILEHLPFVSAENIRRCFHYDFAQTAPVVISFSYVHGRMQKKYGMLGYKLGILEGGHIGQNLYLVAESLHIGISAIGGMDYDVAHSEFCLGSEEHLFYHVILGYCAQ</sequence>